<dbReference type="InterPro" id="IPR000182">
    <property type="entry name" value="GNAT_dom"/>
</dbReference>
<dbReference type="SUPFAM" id="SSF55729">
    <property type="entry name" value="Acyl-CoA N-acyltransferases (Nat)"/>
    <property type="match status" value="1"/>
</dbReference>
<dbReference type="Gene3D" id="3.40.630.30">
    <property type="match status" value="1"/>
</dbReference>
<protein>
    <submittedName>
        <fullName evidence="2">Acetyltransferase (GNAT) family protein</fullName>
    </submittedName>
</protein>
<dbReference type="RefSeq" id="WP_092208373.1">
    <property type="nucleotide sequence ID" value="NZ_FMUX01000002.1"/>
</dbReference>
<dbReference type="EMBL" id="FMUX01000002">
    <property type="protein sequence ID" value="SCX91393.1"/>
    <property type="molecule type" value="Genomic_DNA"/>
</dbReference>
<sequence length="163" mass="18774">MIRNACGSDCINLAALSLDVWLQTYSVDGICKESSTFALSTFTEEYFKQRLRDSKYRCLVFEDGMYIRGFTLINLESRFQSDVNGFEIEKLYVHSPFQGRGIGRKLLAEIKEQFGDRFWLYTWVRNKSVGFYEKCGFKNIGSYSFMFGADPIENHVFGYGGSS</sequence>
<evidence type="ECO:0000313" key="3">
    <source>
        <dbReference type="Proteomes" id="UP000198870"/>
    </source>
</evidence>
<dbReference type="Proteomes" id="UP000198870">
    <property type="component" value="Unassembled WGS sequence"/>
</dbReference>
<dbReference type="InterPro" id="IPR016181">
    <property type="entry name" value="Acyl_CoA_acyltransferase"/>
</dbReference>
<name>A0A1G5BMK6_9BACT</name>
<dbReference type="CDD" id="cd04301">
    <property type="entry name" value="NAT_SF"/>
    <property type="match status" value="1"/>
</dbReference>
<accession>A0A1G5BMK6</accession>
<feature type="domain" description="N-acetyltransferase" evidence="1">
    <location>
        <begin position="11"/>
        <end position="159"/>
    </location>
</feature>
<dbReference type="AlphaFoldDB" id="A0A1G5BMK6"/>
<keyword evidence="3" id="KW-1185">Reference proteome</keyword>
<evidence type="ECO:0000313" key="2">
    <source>
        <dbReference type="EMBL" id="SCX91393.1"/>
    </source>
</evidence>
<dbReference type="PROSITE" id="PS51186">
    <property type="entry name" value="GNAT"/>
    <property type="match status" value="1"/>
</dbReference>
<dbReference type="GO" id="GO:0016747">
    <property type="term" value="F:acyltransferase activity, transferring groups other than amino-acyl groups"/>
    <property type="evidence" value="ECO:0007669"/>
    <property type="project" value="InterPro"/>
</dbReference>
<reference evidence="2 3" key="1">
    <citation type="submission" date="2016-10" db="EMBL/GenBank/DDBJ databases">
        <authorList>
            <person name="de Groot N.N."/>
        </authorList>
    </citation>
    <scope>NUCLEOTIDE SEQUENCE [LARGE SCALE GENOMIC DNA]</scope>
    <source>
        <strain evidence="2 3">AA1</strain>
    </source>
</reference>
<dbReference type="Pfam" id="PF00583">
    <property type="entry name" value="Acetyltransf_1"/>
    <property type="match status" value="1"/>
</dbReference>
<proteinExistence type="predicted"/>
<organism evidence="2 3">
    <name type="scientific">Desulfoluna spongiiphila</name>
    <dbReference type="NCBI Taxonomy" id="419481"/>
    <lineage>
        <taxon>Bacteria</taxon>
        <taxon>Pseudomonadati</taxon>
        <taxon>Thermodesulfobacteriota</taxon>
        <taxon>Desulfobacteria</taxon>
        <taxon>Desulfobacterales</taxon>
        <taxon>Desulfolunaceae</taxon>
        <taxon>Desulfoluna</taxon>
    </lineage>
</organism>
<dbReference type="STRING" id="419481.SAMN05216233_10299"/>
<evidence type="ECO:0000259" key="1">
    <source>
        <dbReference type="PROSITE" id="PS51186"/>
    </source>
</evidence>
<dbReference type="OrthoDB" id="143110at2"/>
<keyword evidence="2" id="KW-0808">Transferase</keyword>
<gene>
    <name evidence="2" type="ORF">SAMN05216233_10299</name>
</gene>